<organism evidence="2 3">
    <name type="scientific">Psilocybe cyanescens</name>
    <dbReference type="NCBI Taxonomy" id="93625"/>
    <lineage>
        <taxon>Eukaryota</taxon>
        <taxon>Fungi</taxon>
        <taxon>Dikarya</taxon>
        <taxon>Basidiomycota</taxon>
        <taxon>Agaricomycotina</taxon>
        <taxon>Agaricomycetes</taxon>
        <taxon>Agaricomycetidae</taxon>
        <taxon>Agaricales</taxon>
        <taxon>Agaricineae</taxon>
        <taxon>Strophariaceae</taxon>
        <taxon>Psilocybe</taxon>
    </lineage>
</organism>
<dbReference type="EMBL" id="NHYD01000271">
    <property type="protein sequence ID" value="PPQ94724.1"/>
    <property type="molecule type" value="Genomic_DNA"/>
</dbReference>
<dbReference type="AlphaFoldDB" id="A0A409XVK6"/>
<comment type="caution">
    <text evidence="2">The sequence shown here is derived from an EMBL/GenBank/DDBJ whole genome shotgun (WGS) entry which is preliminary data.</text>
</comment>
<name>A0A409XVK6_PSICY</name>
<evidence type="ECO:0008006" key="4">
    <source>
        <dbReference type="Google" id="ProtNLM"/>
    </source>
</evidence>
<evidence type="ECO:0000256" key="1">
    <source>
        <dbReference type="SAM" id="MobiDB-lite"/>
    </source>
</evidence>
<gene>
    <name evidence="2" type="ORF">CVT25_009579</name>
</gene>
<reference evidence="2 3" key="1">
    <citation type="journal article" date="2018" name="Evol. Lett.">
        <title>Horizontal gene cluster transfer increased hallucinogenic mushroom diversity.</title>
        <authorList>
            <person name="Reynolds H.T."/>
            <person name="Vijayakumar V."/>
            <person name="Gluck-Thaler E."/>
            <person name="Korotkin H.B."/>
            <person name="Matheny P.B."/>
            <person name="Slot J.C."/>
        </authorList>
    </citation>
    <scope>NUCLEOTIDE SEQUENCE [LARGE SCALE GENOMIC DNA]</scope>
    <source>
        <strain evidence="2 3">2631</strain>
    </source>
</reference>
<evidence type="ECO:0000313" key="2">
    <source>
        <dbReference type="EMBL" id="PPQ94724.1"/>
    </source>
</evidence>
<dbReference type="InParanoid" id="A0A409XVK6"/>
<protein>
    <recommendedName>
        <fullName evidence="4">HIT domain-containing protein</fullName>
    </recommendedName>
</protein>
<feature type="region of interest" description="Disordered" evidence="1">
    <location>
        <begin position="1"/>
        <end position="23"/>
    </location>
</feature>
<evidence type="ECO:0000313" key="3">
    <source>
        <dbReference type="Proteomes" id="UP000283269"/>
    </source>
</evidence>
<keyword evidence="3" id="KW-1185">Reference proteome</keyword>
<proteinExistence type="predicted"/>
<sequence>MTGYAKSGTLPALSKEQHPRGRVGMQLRLVSQGDIYGATTPRHLHAHVFPQSSAGVSTIGQGNVYSDPQGG</sequence>
<dbReference type="Proteomes" id="UP000283269">
    <property type="component" value="Unassembled WGS sequence"/>
</dbReference>
<accession>A0A409XVK6</accession>